<dbReference type="AlphaFoldDB" id="A1T1N8"/>
<dbReference type="Proteomes" id="UP000009159">
    <property type="component" value="Chromosome"/>
</dbReference>
<accession>A1T1N8</accession>
<dbReference type="InterPro" id="IPR037401">
    <property type="entry name" value="SnoaL-like"/>
</dbReference>
<dbReference type="EMBL" id="CP000511">
    <property type="protein sequence ID" value="ABM11088.1"/>
    <property type="molecule type" value="Genomic_DNA"/>
</dbReference>
<evidence type="ECO:0000313" key="3">
    <source>
        <dbReference type="Proteomes" id="UP000009159"/>
    </source>
</evidence>
<evidence type="ECO:0000313" key="2">
    <source>
        <dbReference type="EMBL" id="ABM11088.1"/>
    </source>
</evidence>
<name>A1T1N8_MYCVP</name>
<gene>
    <name evidence="2" type="ordered locus">Mvan_0239</name>
</gene>
<dbReference type="Pfam" id="PF13474">
    <property type="entry name" value="SnoaL_3"/>
    <property type="match status" value="1"/>
</dbReference>
<sequence>MAVCTGMSDDEKQVRETIERWVDAISACDLDGVIAAHTDDVVLFDVPPPHDGIRGIAGYRDSWPEFFEFIRSGAVLQLLELDVTAGDDVAFARGLLRCGTPEDIAANPENRLRTTIGLRKVDGRWMIAHEHHSFPMTG</sequence>
<feature type="domain" description="SnoaL-like" evidence="1">
    <location>
        <begin position="14"/>
        <end position="136"/>
    </location>
</feature>
<protein>
    <recommendedName>
        <fullName evidence="1">SnoaL-like domain-containing protein</fullName>
    </recommendedName>
</protein>
<dbReference type="SUPFAM" id="SSF54427">
    <property type="entry name" value="NTF2-like"/>
    <property type="match status" value="1"/>
</dbReference>
<dbReference type="STRING" id="350058.Mvan_0239"/>
<reference evidence="2" key="1">
    <citation type="submission" date="2006-12" db="EMBL/GenBank/DDBJ databases">
        <title>Complete sequence of Mycobacterium vanbaalenii PYR-1.</title>
        <authorList>
            <consortium name="US DOE Joint Genome Institute"/>
            <person name="Copeland A."/>
            <person name="Lucas S."/>
            <person name="Lapidus A."/>
            <person name="Barry K."/>
            <person name="Detter J.C."/>
            <person name="Glavina del Rio T."/>
            <person name="Hammon N."/>
            <person name="Israni S."/>
            <person name="Dalin E."/>
            <person name="Tice H."/>
            <person name="Pitluck S."/>
            <person name="Singan V."/>
            <person name="Schmutz J."/>
            <person name="Larimer F."/>
            <person name="Land M."/>
            <person name="Hauser L."/>
            <person name="Kyrpides N."/>
            <person name="Anderson I.J."/>
            <person name="Miller C."/>
            <person name="Richardson P."/>
        </authorList>
    </citation>
    <scope>NUCLEOTIDE SEQUENCE [LARGE SCALE GENOMIC DNA]</scope>
    <source>
        <strain evidence="2">PYR-1</strain>
    </source>
</reference>
<keyword evidence="3" id="KW-1185">Reference proteome</keyword>
<dbReference type="InterPro" id="IPR032710">
    <property type="entry name" value="NTF2-like_dom_sf"/>
</dbReference>
<dbReference type="Gene3D" id="3.10.450.50">
    <property type="match status" value="1"/>
</dbReference>
<dbReference type="KEGG" id="mva:Mvan_0239"/>
<organism evidence="2 3">
    <name type="scientific">Mycolicibacterium vanbaalenii (strain DSM 7251 / JCM 13017 / BCRC 16820 / KCTC 9966 / NRRL B-24157 / PYR-1)</name>
    <name type="common">Mycobacterium vanbaalenii</name>
    <dbReference type="NCBI Taxonomy" id="350058"/>
    <lineage>
        <taxon>Bacteria</taxon>
        <taxon>Bacillati</taxon>
        <taxon>Actinomycetota</taxon>
        <taxon>Actinomycetes</taxon>
        <taxon>Mycobacteriales</taxon>
        <taxon>Mycobacteriaceae</taxon>
        <taxon>Mycolicibacterium</taxon>
    </lineage>
</organism>
<dbReference type="HOGENOM" id="CLU_132094_1_0_11"/>
<dbReference type="eggNOG" id="COG4319">
    <property type="taxonomic scope" value="Bacteria"/>
</dbReference>
<proteinExistence type="predicted"/>
<evidence type="ECO:0000259" key="1">
    <source>
        <dbReference type="Pfam" id="PF13474"/>
    </source>
</evidence>